<dbReference type="RefSeq" id="WP_021642033.1">
    <property type="nucleotide sequence ID" value="NZ_CACRUA010000009.1"/>
</dbReference>
<accession>A0A6N3AN72</accession>
<gene>
    <name evidence="3" type="ORF">CSLFYP84_00916</name>
</gene>
<dbReference type="PANTHER" id="PTHR35342:SF5">
    <property type="entry name" value="TRICARBOXYLIC TRANSPORT PROTEIN"/>
    <property type="match status" value="1"/>
</dbReference>
<feature type="domain" description="DUF112" evidence="2">
    <location>
        <begin position="15"/>
        <end position="437"/>
    </location>
</feature>
<feature type="transmembrane region" description="Helical" evidence="1">
    <location>
        <begin position="383"/>
        <end position="403"/>
    </location>
</feature>
<feature type="transmembrane region" description="Helical" evidence="1">
    <location>
        <begin position="198"/>
        <end position="219"/>
    </location>
</feature>
<evidence type="ECO:0000259" key="2">
    <source>
        <dbReference type="Pfam" id="PF01970"/>
    </source>
</evidence>
<reference evidence="3" key="1">
    <citation type="submission" date="2019-11" db="EMBL/GenBank/DDBJ databases">
        <authorList>
            <person name="Feng L."/>
        </authorList>
    </citation>
    <scope>NUCLEOTIDE SEQUENCE</scope>
    <source>
        <strain evidence="3">CsymbiosumLFYP84</strain>
    </source>
</reference>
<dbReference type="InterPro" id="IPR002823">
    <property type="entry name" value="DUF112_TM"/>
</dbReference>
<dbReference type="Pfam" id="PF01970">
    <property type="entry name" value="TctA"/>
    <property type="match status" value="1"/>
</dbReference>
<protein>
    <submittedName>
        <fullName evidence="3">Tripartite tricarboxylate transporter TctA family protein</fullName>
    </submittedName>
</protein>
<evidence type="ECO:0000256" key="1">
    <source>
        <dbReference type="SAM" id="Phobius"/>
    </source>
</evidence>
<feature type="transmembrane region" description="Helical" evidence="1">
    <location>
        <begin position="109"/>
        <end position="130"/>
    </location>
</feature>
<feature type="transmembrane region" description="Helical" evidence="1">
    <location>
        <begin position="142"/>
        <end position="159"/>
    </location>
</feature>
<keyword evidence="1" id="KW-1133">Transmembrane helix</keyword>
<feature type="transmembrane region" description="Helical" evidence="1">
    <location>
        <begin position="15"/>
        <end position="44"/>
    </location>
</feature>
<feature type="transmembrane region" description="Helical" evidence="1">
    <location>
        <begin position="327"/>
        <end position="347"/>
    </location>
</feature>
<keyword evidence="1" id="KW-0812">Transmembrane</keyword>
<dbReference type="AlphaFoldDB" id="A0A6N3AN72"/>
<feature type="transmembrane region" description="Helical" evidence="1">
    <location>
        <begin position="353"/>
        <end position="371"/>
    </location>
</feature>
<sequence length="499" mass="52935">MVLEAFTLVFQPMCLLLILIGVIVGIIFGSIPGLSATMAVVLFLPMSFGMTPMNGISLLVGLYLGGISGGLISAILLKIPGTPSSISTVFDGGPMADKGEAGKALGVGILYSFIGGMISIFALMFISPYLAAVTLKFTPVEYFSIAIFSLTIIASLSGNSLINGLIAGLFGIALSMVGMAPIDALTRFTFGQYQLLSGFDIVVILIGVFAVTDIIKAGFDRKHLADKMSKTSYELKGFGISLKEFKEQFVNMIRSALIGIGIGILPGIGGSTSGLLAYTAEKNSSKHPEKFGTGIIDGIIASETSNNAVIGGSLIPLLTMGIPGNTVTAIFLGGLTIHGISPGPLIFQKSGKFVYGIFLALIVANIFMLIFERAGLRIFVKLLDIPKHLLLPIIMICCVVGAYSSNSRIYDVWCVLGFGLLGILFKKLKIPTTPLIIGFILGSMAEENLRRALQASAGNWSVFVTRPISLAFLLIAAFSVLMTFRKQMKQKAAPVEEEE</sequence>
<name>A0A6N3AN72_CLOSY</name>
<proteinExistence type="predicted"/>
<feature type="transmembrane region" description="Helical" evidence="1">
    <location>
        <begin position="256"/>
        <end position="278"/>
    </location>
</feature>
<dbReference type="EMBL" id="CACRUA010000009">
    <property type="protein sequence ID" value="VYT92213.1"/>
    <property type="molecule type" value="Genomic_DNA"/>
</dbReference>
<evidence type="ECO:0000313" key="3">
    <source>
        <dbReference type="EMBL" id="VYT92213.1"/>
    </source>
</evidence>
<dbReference type="PANTHER" id="PTHR35342">
    <property type="entry name" value="TRICARBOXYLIC TRANSPORT PROTEIN"/>
    <property type="match status" value="1"/>
</dbReference>
<feature type="transmembrane region" description="Helical" evidence="1">
    <location>
        <begin position="461"/>
        <end position="484"/>
    </location>
</feature>
<organism evidence="3">
    <name type="scientific">Clostridium symbiosum</name>
    <name type="common">Bacteroides symbiosus</name>
    <dbReference type="NCBI Taxonomy" id="1512"/>
    <lineage>
        <taxon>Bacteria</taxon>
        <taxon>Bacillati</taxon>
        <taxon>Bacillota</taxon>
        <taxon>Clostridia</taxon>
        <taxon>Lachnospirales</taxon>
        <taxon>Lachnospiraceae</taxon>
        <taxon>Otoolea</taxon>
    </lineage>
</organism>
<feature type="transmembrane region" description="Helical" evidence="1">
    <location>
        <begin position="165"/>
        <end position="186"/>
    </location>
</feature>
<feature type="transmembrane region" description="Helical" evidence="1">
    <location>
        <begin position="56"/>
        <end position="77"/>
    </location>
</feature>
<keyword evidence="1" id="KW-0472">Membrane</keyword>